<dbReference type="NCBIfam" id="NF038368">
    <property type="entry name" value="P2_Rz1"/>
    <property type="match status" value="1"/>
</dbReference>
<evidence type="ECO:0000313" key="2">
    <source>
        <dbReference type="Proteomes" id="UP001302368"/>
    </source>
</evidence>
<gene>
    <name evidence="1" type="primary">lysC</name>
    <name evidence="1" type="ORF">Q8Y70_05555</name>
</gene>
<dbReference type="GeneID" id="32096317"/>
<keyword evidence="2" id="KW-1185">Reference proteome</keyword>
<sequence>MLCAGCTSAPPALPPVTVYNSCPLVSLCPMPGSNPQTNGDLSADIRRLELALEQCALQVETLKHCQDEINAKTQYVAHRAD</sequence>
<dbReference type="Proteomes" id="UP001302368">
    <property type="component" value="Chromosome"/>
</dbReference>
<dbReference type="Pfam" id="PF23793">
    <property type="entry name" value="LysC"/>
    <property type="match status" value="1"/>
</dbReference>
<name>A0ABZ0MSW3_9ENTR</name>
<reference evidence="1 2" key="1">
    <citation type="submission" date="2023-10" db="EMBL/GenBank/DDBJ databases">
        <title>Genome sequencing of the isolated polysaccharide-producing bacterium Kosakonia sacchari KS2022.</title>
        <authorList>
            <person name="Yi X."/>
        </authorList>
    </citation>
    <scope>NUCLEOTIDE SEQUENCE [LARGE SCALE GENOMIC DNA]</scope>
    <source>
        <strain evidence="1 2">KS2022</strain>
    </source>
</reference>
<dbReference type="RefSeq" id="WP_074460813.1">
    <property type="nucleotide sequence ID" value="NZ_CP016337.1"/>
</dbReference>
<proteinExistence type="predicted"/>
<protein>
    <submittedName>
        <fullName evidence="1">Rz1-like lysis system protein LysC</fullName>
    </submittedName>
</protein>
<evidence type="ECO:0000313" key="1">
    <source>
        <dbReference type="EMBL" id="WOZ78530.1"/>
    </source>
</evidence>
<dbReference type="EMBL" id="CP137744">
    <property type="protein sequence ID" value="WOZ78530.1"/>
    <property type="molecule type" value="Genomic_DNA"/>
</dbReference>
<dbReference type="InterPro" id="IPR047737">
    <property type="entry name" value="LysC"/>
</dbReference>
<dbReference type="InterPro" id="IPR058979">
    <property type="entry name" value="LysC-like"/>
</dbReference>
<accession>A0ABZ0MSW3</accession>
<organism evidence="1 2">
    <name type="scientific">Kosakonia sacchari</name>
    <dbReference type="NCBI Taxonomy" id="1158459"/>
    <lineage>
        <taxon>Bacteria</taxon>
        <taxon>Pseudomonadati</taxon>
        <taxon>Pseudomonadota</taxon>
        <taxon>Gammaproteobacteria</taxon>
        <taxon>Enterobacterales</taxon>
        <taxon>Enterobacteriaceae</taxon>
        <taxon>Kosakonia</taxon>
    </lineage>
</organism>